<dbReference type="EMBL" id="JH794030">
    <property type="protein sequence ID" value="ELQ37104.1"/>
    <property type="molecule type" value="Genomic_DNA"/>
</dbReference>
<name>A0AA97NVD9_PYRO3</name>
<evidence type="ECO:0000313" key="2">
    <source>
        <dbReference type="EMBL" id="ELQ37104.1"/>
    </source>
</evidence>
<sequence>MRKGGNPFTLNANGEVAKVFLNTDDRKFAKIRLDELIQVRDEEYGIKQPLSTPQTKGSVPFRPRALSDLKSSPTHLLFARLHEEWELSDAWYSSTFMHLFTTIKYFSQRYFGTNMFLEGFSPWKEGKFSPIFLDFVHQVACPDPIATWDSLLMESSQKSSLVCGVFTKALLDTVFTSLLFGASDEQMTLLRTHDETTLDLDGSLALLLTPTPHHICPTAILTDYYSGYKRTARRGAIVRDFLGDDITTPRFWVDVGQLSTEITEMFLPLINLQGQAAPHDDWPELTEIHQQIFHIVSIAAYLSIIIRRSETIIDYFMAPLGSQWGPTHVEENIGIYHNSRVAVVAQDDLDEERAKVAKSLAEARAKTLSTGLPSLYRGIMGGNKVVEYRRPIRTAKVGIAMFPRIKRHRTLCDPERWDKWTAEHESLVFRGRVTYYYGREHDPLGLDQKPTLAEYRMTKWEKLWANHYSPRHWLLLLTLFLLVLHLWQPWIFQNLTAALYALAFLVFVTVKRVCEASIQIVAGLIGDRAQPTPPGTESEYVQT</sequence>
<gene>
    <name evidence="2" type="ORF">OOU_Y34scaffold00619g78</name>
</gene>
<protein>
    <submittedName>
        <fullName evidence="2">Uncharacterized protein</fullName>
    </submittedName>
</protein>
<keyword evidence="1" id="KW-1133">Transmembrane helix</keyword>
<evidence type="ECO:0000256" key="1">
    <source>
        <dbReference type="SAM" id="Phobius"/>
    </source>
</evidence>
<proteinExistence type="predicted"/>
<keyword evidence="1" id="KW-0812">Transmembrane</keyword>
<feature type="transmembrane region" description="Helical" evidence="1">
    <location>
        <begin position="497"/>
        <end position="514"/>
    </location>
</feature>
<dbReference type="Proteomes" id="UP000011086">
    <property type="component" value="Unassembled WGS sequence"/>
</dbReference>
<reference evidence="2" key="1">
    <citation type="journal article" date="2012" name="PLoS Genet.">
        <title>Comparative analysis of the genomes of two field isolates of the rice blast fungus Magnaporthe oryzae.</title>
        <authorList>
            <person name="Xue M."/>
            <person name="Yang J."/>
            <person name="Li Z."/>
            <person name="Hu S."/>
            <person name="Yao N."/>
            <person name="Dean R.A."/>
            <person name="Zhao W."/>
            <person name="Shen M."/>
            <person name="Zhang H."/>
            <person name="Li C."/>
            <person name="Liu L."/>
            <person name="Cao L."/>
            <person name="Xu X."/>
            <person name="Xing Y."/>
            <person name="Hsiang T."/>
            <person name="Zhang Z."/>
            <person name="Xu J.R."/>
            <person name="Peng Y.L."/>
        </authorList>
    </citation>
    <scope>NUCLEOTIDE SEQUENCE</scope>
    <source>
        <strain evidence="2">Y34</strain>
    </source>
</reference>
<keyword evidence="1" id="KW-0472">Membrane</keyword>
<dbReference type="AlphaFoldDB" id="A0AA97NVD9"/>
<accession>A0AA97NVD9</accession>
<organism evidence="2">
    <name type="scientific">Pyricularia oryzae (strain Y34)</name>
    <name type="common">Rice blast fungus</name>
    <name type="synonym">Magnaporthe oryzae</name>
    <dbReference type="NCBI Taxonomy" id="1143189"/>
    <lineage>
        <taxon>Eukaryota</taxon>
        <taxon>Fungi</taxon>
        <taxon>Dikarya</taxon>
        <taxon>Ascomycota</taxon>
        <taxon>Pezizomycotina</taxon>
        <taxon>Sordariomycetes</taxon>
        <taxon>Sordariomycetidae</taxon>
        <taxon>Magnaporthales</taxon>
        <taxon>Pyriculariaceae</taxon>
        <taxon>Pyricularia</taxon>
    </lineage>
</organism>